<organism evidence="7 8">
    <name type="scientific">Ficus carica</name>
    <name type="common">Common fig</name>
    <dbReference type="NCBI Taxonomy" id="3494"/>
    <lineage>
        <taxon>Eukaryota</taxon>
        <taxon>Viridiplantae</taxon>
        <taxon>Streptophyta</taxon>
        <taxon>Embryophyta</taxon>
        <taxon>Tracheophyta</taxon>
        <taxon>Spermatophyta</taxon>
        <taxon>Magnoliopsida</taxon>
        <taxon>eudicotyledons</taxon>
        <taxon>Gunneridae</taxon>
        <taxon>Pentapetalae</taxon>
        <taxon>rosids</taxon>
        <taxon>fabids</taxon>
        <taxon>Rosales</taxon>
        <taxon>Moraceae</taxon>
        <taxon>Ficeae</taxon>
        <taxon>Ficus</taxon>
    </lineage>
</organism>
<dbReference type="InterPro" id="IPR007248">
    <property type="entry name" value="Mpv17_PMP22"/>
</dbReference>
<proteinExistence type="inferred from homology"/>
<comment type="similarity">
    <text evidence="2 6">Belongs to the peroxisomal membrane protein PXMP2/4 family.</text>
</comment>
<evidence type="ECO:0000256" key="1">
    <source>
        <dbReference type="ARBA" id="ARBA00004141"/>
    </source>
</evidence>
<gene>
    <name evidence="7" type="ORF">TIFTF001_005011</name>
</gene>
<comment type="subcellular location">
    <subcellularLocation>
        <location evidence="1">Membrane</location>
        <topology evidence="1">Multi-pass membrane protein</topology>
    </subcellularLocation>
</comment>
<evidence type="ECO:0000256" key="2">
    <source>
        <dbReference type="ARBA" id="ARBA00006824"/>
    </source>
</evidence>
<evidence type="ECO:0000256" key="4">
    <source>
        <dbReference type="ARBA" id="ARBA00022989"/>
    </source>
</evidence>
<keyword evidence="5" id="KW-0472">Membrane</keyword>
<evidence type="ECO:0000313" key="7">
    <source>
        <dbReference type="EMBL" id="GMN34955.1"/>
    </source>
</evidence>
<dbReference type="EMBL" id="BTGU01000005">
    <property type="protein sequence ID" value="GMN34955.1"/>
    <property type="molecule type" value="Genomic_DNA"/>
</dbReference>
<reference evidence="7" key="1">
    <citation type="submission" date="2023-07" db="EMBL/GenBank/DDBJ databases">
        <title>draft genome sequence of fig (Ficus carica).</title>
        <authorList>
            <person name="Takahashi T."/>
            <person name="Nishimura K."/>
        </authorList>
    </citation>
    <scope>NUCLEOTIDE SEQUENCE</scope>
</reference>
<keyword evidence="3" id="KW-0812">Transmembrane</keyword>
<protein>
    <recommendedName>
        <fullName evidence="9">PXMP2/4 family protein 4</fullName>
    </recommendedName>
</protein>
<evidence type="ECO:0000313" key="8">
    <source>
        <dbReference type="Proteomes" id="UP001187192"/>
    </source>
</evidence>
<dbReference type="GO" id="GO:0016020">
    <property type="term" value="C:membrane"/>
    <property type="evidence" value="ECO:0007669"/>
    <property type="project" value="UniProtKB-SubCell"/>
</dbReference>
<dbReference type="PANTHER" id="PTHR11266">
    <property type="entry name" value="PEROXISOMAL MEMBRANE PROTEIN 2, PXMP2 MPV17"/>
    <property type="match status" value="1"/>
</dbReference>
<keyword evidence="4" id="KW-1133">Transmembrane helix</keyword>
<evidence type="ECO:0000256" key="5">
    <source>
        <dbReference type="ARBA" id="ARBA00023136"/>
    </source>
</evidence>
<evidence type="ECO:0000256" key="6">
    <source>
        <dbReference type="RuleBase" id="RU363053"/>
    </source>
</evidence>
<accession>A0AA87ZL07</accession>
<dbReference type="PANTHER" id="PTHR11266:SF88">
    <property type="entry name" value="PROTEIN SYM1-LIKE"/>
    <property type="match status" value="1"/>
</dbReference>
<comment type="caution">
    <text evidence="7">The sequence shown here is derived from an EMBL/GenBank/DDBJ whole genome shotgun (WGS) entry which is preliminary data.</text>
</comment>
<dbReference type="AlphaFoldDB" id="A0AA87ZL07"/>
<dbReference type="Pfam" id="PF04117">
    <property type="entry name" value="Mpv17_PMP22"/>
    <property type="match status" value="1"/>
</dbReference>
<dbReference type="Proteomes" id="UP001187192">
    <property type="component" value="Unassembled WGS sequence"/>
</dbReference>
<sequence>MASKSNLIIRDLSKRFLAQVGGSGEPPFFSNQHQQQWRAYAAQSFHRLKKPRGAASKFSNPLFSTSPSLSFSSSTSKTGFVGWYLGVLESRPLLTKSISSSLIYAAADFTSQLCLLGSSNVWDFQLITSPASGSYDSIRTLRMAAYGLLILGPSQHLWFNFVSEVFPKRDLLTTLKKIFMGQAIYGPCITSVFFSYNAALQGESGGEIVARLKRDLLPTLINGAMFWPICDFVTFKFVPVHLQPLMNSSCAYLWTIYLTYMASLKKVGADFESQ</sequence>
<keyword evidence="8" id="KW-1185">Reference proteome</keyword>
<name>A0AA87ZL07_FICCA</name>
<dbReference type="GO" id="GO:0005737">
    <property type="term" value="C:cytoplasm"/>
    <property type="evidence" value="ECO:0007669"/>
    <property type="project" value="TreeGrafter"/>
</dbReference>
<evidence type="ECO:0000256" key="3">
    <source>
        <dbReference type="ARBA" id="ARBA00022692"/>
    </source>
</evidence>
<dbReference type="Gramene" id="FCD_00004007-RA">
    <property type="protein sequence ID" value="FCD_00004007-RA:cds"/>
    <property type="gene ID" value="FCD_00004007"/>
</dbReference>
<evidence type="ECO:0008006" key="9">
    <source>
        <dbReference type="Google" id="ProtNLM"/>
    </source>
</evidence>